<proteinExistence type="predicted"/>
<evidence type="ECO:0000256" key="1">
    <source>
        <dbReference type="PIRSR" id="PIRSR640255-1"/>
    </source>
</evidence>
<evidence type="ECO:0000259" key="3">
    <source>
        <dbReference type="SMART" id="SM00477"/>
    </source>
</evidence>
<evidence type="ECO:0000313" key="6">
    <source>
        <dbReference type="Proteomes" id="UP000014461"/>
    </source>
</evidence>
<dbReference type="InterPro" id="IPR044929">
    <property type="entry name" value="DNA/RNA_non-sp_Endonuclease_sf"/>
</dbReference>
<dbReference type="InterPro" id="IPR044925">
    <property type="entry name" value="His-Me_finger_sf"/>
</dbReference>
<gene>
    <name evidence="5" type="ORF">AALB_2739</name>
</gene>
<dbReference type="InterPro" id="IPR001604">
    <property type="entry name" value="Endo_G_ENPP1-like_dom"/>
</dbReference>
<dbReference type="GO" id="GO:0016787">
    <property type="term" value="F:hydrolase activity"/>
    <property type="evidence" value="ECO:0007669"/>
    <property type="project" value="InterPro"/>
</dbReference>
<dbReference type="GO" id="GO:0003676">
    <property type="term" value="F:nucleic acid binding"/>
    <property type="evidence" value="ECO:0007669"/>
    <property type="project" value="InterPro"/>
</dbReference>
<feature type="active site" description="Proton acceptor" evidence="1">
    <location>
        <position position="200"/>
    </location>
</feature>
<accession>R9PMS4</accession>
<dbReference type="Pfam" id="PF01223">
    <property type="entry name" value="Endonuclease_NS"/>
    <property type="match status" value="1"/>
</dbReference>
<dbReference type="GO" id="GO:0046872">
    <property type="term" value="F:metal ion binding"/>
    <property type="evidence" value="ECO:0007669"/>
    <property type="project" value="UniProtKB-KW"/>
</dbReference>
<dbReference type="AlphaFoldDB" id="R9PMS4"/>
<protein>
    <submittedName>
        <fullName evidence="5">DNA/RNA non-specific endonuclease</fullName>
    </submittedName>
</protein>
<keyword evidence="5" id="KW-0378">Hydrolase</keyword>
<name>R9PMS4_AGAAL</name>
<sequence>MSLIGLVLMIEQFYLQRFIRVLIKPSTKANVSKQTNDISASLLRKNKIFNHLVLIFQIAEIGDYTQRYINKEVIMKIRMLTLAIAVLTSHLTHSDTQDPYSHDKWVTQPQDTIKEFIAFTASMDSKDDNNDLPGDDVTGTPEWVAYEIREYLGECIPTKGGHSWKAEKKFEDNGIAPKDNSYAYSNKFRSANPDWYVRGHLQMKLIAERISNEAAAQTFTFLNAVPQRKKFNSGIWLDLEYITSAWAQEYGKLWVITGPIYIDGMPSGYIGEGEEFKVAIPDALFKIVVRESNLENPDVLAFIYPQLGAGYYSKNYDHSRYLTSIAEIEEITGLSFLNSISEIKRKKLKAQTASDIWPYKKEMITRACRG</sequence>
<dbReference type="STRING" id="1331007.AALB_2739"/>
<dbReference type="SMART" id="SM00892">
    <property type="entry name" value="Endonuclease_NS"/>
    <property type="match status" value="1"/>
</dbReference>
<organism evidence="5 6">
    <name type="scientific">Agarivorans albus MKT 106</name>
    <dbReference type="NCBI Taxonomy" id="1331007"/>
    <lineage>
        <taxon>Bacteria</taxon>
        <taxon>Pseudomonadati</taxon>
        <taxon>Pseudomonadota</taxon>
        <taxon>Gammaproteobacteria</taxon>
        <taxon>Alteromonadales</taxon>
        <taxon>Alteromonadaceae</taxon>
        <taxon>Agarivorans</taxon>
    </lineage>
</organism>
<dbReference type="PANTHER" id="PTHR13966:SF5">
    <property type="entry name" value="ENDONUCLEASE G, MITOCHONDRIAL"/>
    <property type="match status" value="1"/>
</dbReference>
<dbReference type="PANTHER" id="PTHR13966">
    <property type="entry name" value="ENDONUCLEASE RELATED"/>
    <property type="match status" value="1"/>
</dbReference>
<dbReference type="Proteomes" id="UP000014461">
    <property type="component" value="Unassembled WGS sequence"/>
</dbReference>
<dbReference type="GO" id="GO:0004519">
    <property type="term" value="F:endonuclease activity"/>
    <property type="evidence" value="ECO:0007669"/>
    <property type="project" value="UniProtKB-KW"/>
</dbReference>
<feature type="domain" description="DNA/RNA non-specific endonuclease/pyrophosphatase/phosphodiesterase" evidence="4">
    <location>
        <begin position="115"/>
        <end position="343"/>
    </location>
</feature>
<feature type="domain" description="ENPP1-3/EXOG-like endonuclease/phosphodiesterase" evidence="3">
    <location>
        <begin position="135"/>
        <end position="343"/>
    </location>
</feature>
<dbReference type="OrthoDB" id="9811262at2"/>
<dbReference type="EMBL" id="BARX01000018">
    <property type="protein sequence ID" value="GAD02659.1"/>
    <property type="molecule type" value="Genomic_DNA"/>
</dbReference>
<keyword evidence="2" id="KW-0479">Metal-binding</keyword>
<dbReference type="InterPro" id="IPR020821">
    <property type="entry name" value="ENPP1-3/EXOG-like_nuc-like"/>
</dbReference>
<dbReference type="Gene3D" id="3.40.570.10">
    <property type="entry name" value="Extracellular Endonuclease, subunit A"/>
    <property type="match status" value="1"/>
</dbReference>
<evidence type="ECO:0000313" key="5">
    <source>
        <dbReference type="EMBL" id="GAD02659.1"/>
    </source>
</evidence>
<dbReference type="SMART" id="SM00477">
    <property type="entry name" value="NUC"/>
    <property type="match status" value="1"/>
</dbReference>
<keyword evidence="5" id="KW-0540">Nuclease</keyword>
<keyword evidence="6" id="KW-1185">Reference proteome</keyword>
<comment type="caution">
    <text evidence="5">The sequence shown here is derived from an EMBL/GenBank/DDBJ whole genome shotgun (WGS) entry which is preliminary data.</text>
</comment>
<keyword evidence="5" id="KW-0255">Endonuclease</keyword>
<dbReference type="SUPFAM" id="SSF54060">
    <property type="entry name" value="His-Me finger endonucleases"/>
    <property type="match status" value="1"/>
</dbReference>
<reference evidence="5" key="1">
    <citation type="journal article" date="2013" name="Genome Announc.">
        <title>Draft Genome Sequence of Agarivorans albus Strain MKT 106T, an Agarolytic Marine Bacterium.</title>
        <authorList>
            <person name="Yasuike M."/>
            <person name="Nakamura Y."/>
            <person name="Kai W."/>
            <person name="Fujiwara A."/>
            <person name="Fukui Y."/>
            <person name="Satomi M."/>
            <person name="Sano M."/>
        </authorList>
    </citation>
    <scope>NUCLEOTIDE SEQUENCE [LARGE SCALE GENOMIC DNA]</scope>
</reference>
<feature type="binding site" evidence="2">
    <location>
        <position position="232"/>
    </location>
    <ligand>
        <name>Mg(2+)</name>
        <dbReference type="ChEBI" id="CHEBI:18420"/>
        <note>catalytic</note>
    </ligand>
</feature>
<dbReference type="InterPro" id="IPR040255">
    <property type="entry name" value="Non-specific_endonuclease"/>
</dbReference>
<evidence type="ECO:0000256" key="2">
    <source>
        <dbReference type="PIRSR" id="PIRSR640255-2"/>
    </source>
</evidence>
<evidence type="ECO:0000259" key="4">
    <source>
        <dbReference type="SMART" id="SM00892"/>
    </source>
</evidence>